<keyword evidence="2" id="KW-1185">Reference proteome</keyword>
<evidence type="ECO:0000313" key="2">
    <source>
        <dbReference type="Proteomes" id="UP001560573"/>
    </source>
</evidence>
<proteinExistence type="predicted"/>
<name>A0ABV3ZH83_9BACT</name>
<comment type="caution">
    <text evidence="1">The sequence shown here is derived from an EMBL/GenBank/DDBJ whole genome shotgun (WGS) entry which is preliminary data.</text>
</comment>
<gene>
    <name evidence="1" type="ORF">QTN47_17010</name>
</gene>
<reference evidence="1 2" key="1">
    <citation type="submission" date="2023-07" db="EMBL/GenBank/DDBJ databases">
        <authorList>
            <person name="Lian W.-H."/>
        </authorList>
    </citation>
    <scope>NUCLEOTIDE SEQUENCE [LARGE SCALE GENOMIC DNA]</scope>
    <source>
        <strain evidence="1 2">SYSU DXS3180</strain>
    </source>
</reference>
<protein>
    <submittedName>
        <fullName evidence="1">Uncharacterized protein</fullName>
    </submittedName>
</protein>
<dbReference type="Proteomes" id="UP001560573">
    <property type="component" value="Unassembled WGS sequence"/>
</dbReference>
<evidence type="ECO:0000313" key="1">
    <source>
        <dbReference type="EMBL" id="MEX6689212.1"/>
    </source>
</evidence>
<accession>A0ABV3ZH83</accession>
<organism evidence="1 2">
    <name type="scientific">Danxiaibacter flavus</name>
    <dbReference type="NCBI Taxonomy" id="3049108"/>
    <lineage>
        <taxon>Bacteria</taxon>
        <taxon>Pseudomonadati</taxon>
        <taxon>Bacteroidota</taxon>
        <taxon>Chitinophagia</taxon>
        <taxon>Chitinophagales</taxon>
        <taxon>Chitinophagaceae</taxon>
        <taxon>Danxiaibacter</taxon>
    </lineage>
</organism>
<sequence length="80" mass="9434">MSTEELINQGWKKYYECNCSGGIKQYFKNEQFNGFEVLIKPKNQVFRLLKNNHLVAGPDWLYKLPATMQEYGIWSPKETV</sequence>
<dbReference type="EMBL" id="JAULBC010000005">
    <property type="protein sequence ID" value="MEX6689212.1"/>
    <property type="molecule type" value="Genomic_DNA"/>
</dbReference>